<evidence type="ECO:0000256" key="5">
    <source>
        <dbReference type="ARBA" id="ARBA00023210"/>
    </source>
</evidence>
<accession>A0A2A9G201</accession>
<dbReference type="AlphaFoldDB" id="A0A2A9G201"/>
<evidence type="ECO:0000256" key="4">
    <source>
        <dbReference type="ARBA" id="ARBA00022969"/>
    </source>
</evidence>
<dbReference type="InterPro" id="IPR006776">
    <property type="entry name" value="SsgB"/>
</dbReference>
<dbReference type="GO" id="GO:0030435">
    <property type="term" value="P:sporulation resulting in formation of a cellular spore"/>
    <property type="evidence" value="ECO:0007669"/>
    <property type="project" value="UniProtKB-KW"/>
</dbReference>
<organism evidence="7 8">
    <name type="scientific">Amycolatopsis sulphurea</name>
    <dbReference type="NCBI Taxonomy" id="76022"/>
    <lineage>
        <taxon>Bacteria</taxon>
        <taxon>Bacillati</taxon>
        <taxon>Actinomycetota</taxon>
        <taxon>Actinomycetes</taxon>
        <taxon>Pseudonocardiales</taxon>
        <taxon>Pseudonocardiaceae</taxon>
        <taxon>Amycolatopsis</taxon>
    </lineage>
</organism>
<dbReference type="Gene3D" id="2.30.31.20">
    <property type="entry name" value="Sporulation-specific cell division protein SsgB"/>
    <property type="match status" value="1"/>
</dbReference>
<comment type="similarity">
    <text evidence="2">Belongs to the SsgA family.</text>
</comment>
<gene>
    <name evidence="7" type="ORF">ATK36_0467</name>
</gene>
<dbReference type="EMBL" id="PDJK01000001">
    <property type="protein sequence ID" value="PFG56931.1"/>
    <property type="molecule type" value="Genomic_DNA"/>
</dbReference>
<keyword evidence="3 7" id="KW-0132">Cell division</keyword>
<dbReference type="GO" id="GO:0030428">
    <property type="term" value="C:cell septum"/>
    <property type="evidence" value="ECO:0007669"/>
    <property type="project" value="UniProtKB-SubCell"/>
</dbReference>
<dbReference type="InterPro" id="IPR038658">
    <property type="entry name" value="SsgB_sf"/>
</dbReference>
<dbReference type="Proteomes" id="UP000243542">
    <property type="component" value="Unassembled WGS sequence"/>
</dbReference>
<comment type="caution">
    <text evidence="7">The sequence shown here is derived from an EMBL/GenBank/DDBJ whole genome shotgun (WGS) entry which is preliminary data.</text>
</comment>
<name>A0A2A9G201_9PSEU</name>
<dbReference type="GO" id="GO:0000917">
    <property type="term" value="P:division septum assembly"/>
    <property type="evidence" value="ECO:0007669"/>
    <property type="project" value="UniProtKB-KW"/>
</dbReference>
<evidence type="ECO:0000256" key="1">
    <source>
        <dbReference type="ARBA" id="ARBA00004431"/>
    </source>
</evidence>
<sequence length="137" mass="14670">MVTRMMTAQLRSGAWDRESGSVAAAVPVRLRYRAADPWAVALDFRGGAVWVSWLLARDLLVEALTLGAAGEGDVRIVAEGDTVELSLCSPDGSAVLVFGRGDLEHAVDDTEAVVPAGTEGSHFDWDREVRYLGRDAA</sequence>
<evidence type="ECO:0000313" key="7">
    <source>
        <dbReference type="EMBL" id="PFG56931.1"/>
    </source>
</evidence>
<protein>
    <submittedName>
        <fullName evidence="7">Sporulation and cell division protein SsgA</fullName>
    </submittedName>
</protein>
<dbReference type="Pfam" id="PF04686">
    <property type="entry name" value="SsgA"/>
    <property type="match status" value="1"/>
</dbReference>
<proteinExistence type="inferred from homology"/>
<evidence type="ECO:0000256" key="2">
    <source>
        <dbReference type="ARBA" id="ARBA00009323"/>
    </source>
</evidence>
<reference evidence="7 8" key="1">
    <citation type="submission" date="2017-10" db="EMBL/GenBank/DDBJ databases">
        <title>Sequencing the genomes of 1000 actinobacteria strains.</title>
        <authorList>
            <person name="Klenk H.-P."/>
        </authorList>
    </citation>
    <scope>NUCLEOTIDE SEQUENCE [LARGE SCALE GENOMIC DNA]</scope>
    <source>
        <strain evidence="7 8">DSM 46092</strain>
    </source>
</reference>
<keyword evidence="8" id="KW-1185">Reference proteome</keyword>
<keyword evidence="6" id="KW-0131">Cell cycle</keyword>
<keyword evidence="4" id="KW-0749">Sporulation</keyword>
<evidence type="ECO:0000256" key="3">
    <source>
        <dbReference type="ARBA" id="ARBA00022618"/>
    </source>
</evidence>
<evidence type="ECO:0000256" key="6">
    <source>
        <dbReference type="ARBA" id="ARBA00023306"/>
    </source>
</evidence>
<evidence type="ECO:0000313" key="8">
    <source>
        <dbReference type="Proteomes" id="UP000243542"/>
    </source>
</evidence>
<comment type="subcellular location">
    <subcellularLocation>
        <location evidence="1">Cell septum</location>
    </subcellularLocation>
</comment>
<keyword evidence="5" id="KW-0717">Septation</keyword>